<sequence>MKNIATLKKEAEIIKKDEEFYFKNKLIPIANKIFNDNKYIFLESIEKKIKQEMVKGYERMFFEMYEQVKKLCEDFNINKYDEVRFINDFIEDKLISILKEQGYLYSYVYSYTDLADTNYYIFWSKFEFLKCKIKNILKIYRYPAISKKEKDFAINRRNNKFKRS</sequence>
<name>A0A6B4HIL8_CLOBO</name>
<dbReference type="Proteomes" id="UP000480039">
    <property type="component" value="Unassembled WGS sequence"/>
</dbReference>
<organism evidence="1 2">
    <name type="scientific">Clostridium botulinum</name>
    <dbReference type="NCBI Taxonomy" id="1491"/>
    <lineage>
        <taxon>Bacteria</taxon>
        <taxon>Bacillati</taxon>
        <taxon>Bacillota</taxon>
        <taxon>Clostridia</taxon>
        <taxon>Eubacteriales</taxon>
        <taxon>Clostridiaceae</taxon>
        <taxon>Clostridium</taxon>
    </lineage>
</organism>
<evidence type="ECO:0000313" key="2">
    <source>
        <dbReference type="Proteomes" id="UP000480039"/>
    </source>
</evidence>
<dbReference type="OMA" id="VYSYTDF"/>
<accession>A0A6B4HIL8</accession>
<reference evidence="1 2" key="1">
    <citation type="submission" date="2019-04" db="EMBL/GenBank/DDBJ databases">
        <title>Genome sequencing of Clostridium botulinum Groups I-IV and Clostridium butyricum.</title>
        <authorList>
            <person name="Brunt J."/>
            <person name="Van Vliet A.H.M."/>
            <person name="Stringer S.C."/>
            <person name="Carter A.T."/>
            <person name="Peck M.W."/>
        </authorList>
    </citation>
    <scope>NUCLEOTIDE SEQUENCE [LARGE SCALE GENOMIC DNA]</scope>
    <source>
        <strain evidence="1 2">Colworth BL30</strain>
    </source>
</reference>
<evidence type="ECO:0000313" key="1">
    <source>
        <dbReference type="EMBL" id="NFJ09427.1"/>
    </source>
</evidence>
<dbReference type="AlphaFoldDB" id="A0A6B4HIL8"/>
<protein>
    <submittedName>
        <fullName evidence="1">Porphobilinogen synthase</fullName>
    </submittedName>
</protein>
<dbReference type="RefSeq" id="WP_012291504.1">
    <property type="nucleotide sequence ID" value="NZ_JACBDK010000002.1"/>
</dbReference>
<dbReference type="EMBL" id="SWQE01000007">
    <property type="protein sequence ID" value="NFJ09427.1"/>
    <property type="molecule type" value="Genomic_DNA"/>
</dbReference>
<gene>
    <name evidence="1" type="ORF">FC871_13290</name>
</gene>
<comment type="caution">
    <text evidence="1">The sequence shown here is derived from an EMBL/GenBank/DDBJ whole genome shotgun (WGS) entry which is preliminary data.</text>
</comment>
<proteinExistence type="predicted"/>